<protein>
    <recommendedName>
        <fullName evidence="1">DUF7513 domain-containing protein</fullName>
    </recommendedName>
</protein>
<reference evidence="2 3" key="1">
    <citation type="journal article" date="2019" name="Int. J. Syst. Evol. Microbiol.">
        <title>The Global Catalogue of Microorganisms (GCM) 10K type strain sequencing project: providing services to taxonomists for standard genome sequencing and annotation.</title>
        <authorList>
            <consortium name="The Broad Institute Genomics Platform"/>
            <consortium name="The Broad Institute Genome Sequencing Center for Infectious Disease"/>
            <person name="Wu L."/>
            <person name="Ma J."/>
        </authorList>
    </citation>
    <scope>NUCLEOTIDE SEQUENCE [LARGE SCALE GENOMIC DNA]</scope>
    <source>
        <strain evidence="2 3">CGMCC 1.10390</strain>
    </source>
</reference>
<dbReference type="InterPro" id="IPR055935">
    <property type="entry name" value="DUF7513"/>
</dbReference>
<evidence type="ECO:0000313" key="2">
    <source>
        <dbReference type="EMBL" id="MFD1645024.1"/>
    </source>
</evidence>
<dbReference type="EMBL" id="JBHUDO010000001">
    <property type="protein sequence ID" value="MFD1645024.1"/>
    <property type="molecule type" value="Genomic_DNA"/>
</dbReference>
<sequence length="90" mass="9367">MSVLSSVFAGIGFRTRTPSFTPGQEVTAFVSGVQDGDAVLRIGDSRLAVSGVDDPSALVDERVLVRVEAFDESSHSGSATLVDVIEGRGL</sequence>
<dbReference type="Proteomes" id="UP001597034">
    <property type="component" value="Unassembled WGS sequence"/>
</dbReference>
<accession>A0ABD6DFB2</accession>
<dbReference type="Pfam" id="PF24353">
    <property type="entry name" value="DUF7513"/>
    <property type="match status" value="1"/>
</dbReference>
<dbReference type="AlphaFoldDB" id="A0ABD6DFB2"/>
<keyword evidence="3" id="KW-1185">Reference proteome</keyword>
<organism evidence="2 3">
    <name type="scientific">Haloarchaeobius litoreus</name>
    <dbReference type="NCBI Taxonomy" id="755306"/>
    <lineage>
        <taxon>Archaea</taxon>
        <taxon>Methanobacteriati</taxon>
        <taxon>Methanobacteriota</taxon>
        <taxon>Stenosarchaea group</taxon>
        <taxon>Halobacteria</taxon>
        <taxon>Halobacteriales</taxon>
        <taxon>Halorubellaceae</taxon>
        <taxon>Haloarchaeobius</taxon>
    </lineage>
</organism>
<evidence type="ECO:0000313" key="3">
    <source>
        <dbReference type="Proteomes" id="UP001597034"/>
    </source>
</evidence>
<evidence type="ECO:0000259" key="1">
    <source>
        <dbReference type="Pfam" id="PF24353"/>
    </source>
</evidence>
<dbReference type="RefSeq" id="WP_256400263.1">
    <property type="nucleotide sequence ID" value="NZ_JANHJR010000002.1"/>
</dbReference>
<proteinExistence type="predicted"/>
<comment type="caution">
    <text evidence="2">The sequence shown here is derived from an EMBL/GenBank/DDBJ whole genome shotgun (WGS) entry which is preliminary data.</text>
</comment>
<name>A0ABD6DFB2_9EURY</name>
<gene>
    <name evidence="2" type="ORF">ACFSBL_04930</name>
</gene>
<feature type="domain" description="DUF7513" evidence="1">
    <location>
        <begin position="1"/>
        <end position="83"/>
    </location>
</feature>